<dbReference type="InterPro" id="IPR037041">
    <property type="entry name" value="Trigger_fac_C_sf"/>
</dbReference>
<feature type="region of interest" description="Disordered" evidence="1">
    <location>
        <begin position="514"/>
        <end position="540"/>
    </location>
</feature>
<dbReference type="Gene3D" id="3.30.70.1050">
    <property type="entry name" value="Trigger factor ribosome-binding domain"/>
    <property type="match status" value="1"/>
</dbReference>
<dbReference type="PANTHER" id="PTHR30560">
    <property type="entry name" value="TRIGGER FACTOR CHAPERONE AND PEPTIDYL-PROLYL CIS/TRANS ISOMERASE"/>
    <property type="match status" value="1"/>
</dbReference>
<dbReference type="InterPro" id="IPR046357">
    <property type="entry name" value="PPIase_dom_sf"/>
</dbReference>
<evidence type="ECO:0000313" key="3">
    <source>
        <dbReference type="EMBL" id="CAE0676543.1"/>
    </source>
</evidence>
<dbReference type="EMBL" id="HBIV01040016">
    <property type="protein sequence ID" value="CAE0676543.1"/>
    <property type="molecule type" value="Transcribed_RNA"/>
</dbReference>
<dbReference type="PANTHER" id="PTHR30560:SF3">
    <property type="entry name" value="TRIGGER FACTOR-LIKE PROTEIN TIG, CHLOROPLASTIC"/>
    <property type="match status" value="1"/>
</dbReference>
<proteinExistence type="predicted"/>
<dbReference type="Gene3D" id="1.10.3120.10">
    <property type="entry name" value="Trigger factor, C-terminal domain"/>
    <property type="match status" value="1"/>
</dbReference>
<feature type="domain" description="Trigger factor ribosome-binding bacterial" evidence="2">
    <location>
        <begin position="102"/>
        <end position="243"/>
    </location>
</feature>
<dbReference type="AlphaFoldDB" id="A0A7S3ZA96"/>
<dbReference type="GO" id="GO:0015031">
    <property type="term" value="P:protein transport"/>
    <property type="evidence" value="ECO:0007669"/>
    <property type="project" value="InterPro"/>
</dbReference>
<protein>
    <recommendedName>
        <fullName evidence="2">Trigger factor ribosome-binding bacterial domain-containing protein</fullName>
    </recommendedName>
</protein>
<dbReference type="SUPFAM" id="SSF102735">
    <property type="entry name" value="Trigger factor ribosome-binding domain"/>
    <property type="match status" value="1"/>
</dbReference>
<dbReference type="GO" id="GO:0044183">
    <property type="term" value="F:protein folding chaperone"/>
    <property type="evidence" value="ECO:0007669"/>
    <property type="project" value="TreeGrafter"/>
</dbReference>
<dbReference type="GO" id="GO:0051083">
    <property type="term" value="P:'de novo' cotranslational protein folding"/>
    <property type="evidence" value="ECO:0007669"/>
    <property type="project" value="TreeGrafter"/>
</dbReference>
<gene>
    <name evidence="3" type="ORF">LGLO00237_LOCUS28321</name>
</gene>
<evidence type="ECO:0000256" key="1">
    <source>
        <dbReference type="SAM" id="MobiDB-lite"/>
    </source>
</evidence>
<dbReference type="Pfam" id="PF05697">
    <property type="entry name" value="Trigger_N"/>
    <property type="match status" value="1"/>
</dbReference>
<sequence>MAASVGYLSQPRTTARAWRAQLRPVLTGVCLASTMLFLFSHARAPPSLSHSAFGRCGSLRVQTTPKVAWHQGHRSLWTTRAVESAEDTAAQERELKNGVRIKTSRESDCTLRLDVTIPTKTCRKTLNSVVKKLGENVTVPGFRKTIKKSQIPQDLIIGAIGRNVVEQTAIEQLIQKTVWDALDEVKDQALPKSEQIRLHDKARSVVDHIKSEEEFKYMVTVEVIPDVKWEPHYSQLSVQMPIADPEKHFAVKQRQIQKKFGEEVAVDPPTRGFTPGDVAIVSYKFKQTEENGGGPIFAAIGADIPLVMHRRIDGSEVQAVRYDAEEVELMPGIGEAILGMQEDEEKTVTVRIPEEWDVASVSGVDAEVTLKIEMLRNIVLKPLDDGLAPWLASGAINLQDALVKGVKESKLTLAEEEGQALEDAVTAAVAGAVASELPKRLIFQTAVNLYMDSLPKTRGTTQNIESAPTLVERYIDSNRYKVETTARARMGLRAIADSEGLVADEALVRERAKQARAQKKANPVTAGKVEGKEEEKLEDSKEWSSAKYAIEMDMAFDWLKKHVVIERI</sequence>
<dbReference type="InterPro" id="IPR036611">
    <property type="entry name" value="Trigger_fac_ribosome-bd_sf"/>
</dbReference>
<dbReference type="GO" id="GO:0003755">
    <property type="term" value="F:peptidyl-prolyl cis-trans isomerase activity"/>
    <property type="evidence" value="ECO:0007669"/>
    <property type="project" value="InterPro"/>
</dbReference>
<feature type="compositionally biased region" description="Basic and acidic residues" evidence="1">
    <location>
        <begin position="529"/>
        <end position="540"/>
    </location>
</feature>
<dbReference type="InterPro" id="IPR008881">
    <property type="entry name" value="Trigger_fac_ribosome-bd_bac"/>
</dbReference>
<reference evidence="3" key="1">
    <citation type="submission" date="2021-01" db="EMBL/GenBank/DDBJ databases">
        <authorList>
            <person name="Corre E."/>
            <person name="Pelletier E."/>
            <person name="Niang G."/>
            <person name="Scheremetjew M."/>
            <person name="Finn R."/>
            <person name="Kale V."/>
            <person name="Holt S."/>
            <person name="Cochrane G."/>
            <person name="Meng A."/>
            <person name="Brown T."/>
            <person name="Cohen L."/>
        </authorList>
    </citation>
    <scope>NUCLEOTIDE SEQUENCE</scope>
    <source>
        <strain evidence="3">CCCM811</strain>
    </source>
</reference>
<dbReference type="InterPro" id="IPR005215">
    <property type="entry name" value="Trig_fac"/>
</dbReference>
<dbReference type="GO" id="GO:0043335">
    <property type="term" value="P:protein unfolding"/>
    <property type="evidence" value="ECO:0007669"/>
    <property type="project" value="TreeGrafter"/>
</dbReference>
<organism evidence="3">
    <name type="scientific">Lotharella globosa</name>
    <dbReference type="NCBI Taxonomy" id="91324"/>
    <lineage>
        <taxon>Eukaryota</taxon>
        <taxon>Sar</taxon>
        <taxon>Rhizaria</taxon>
        <taxon>Cercozoa</taxon>
        <taxon>Chlorarachniophyceae</taxon>
        <taxon>Lotharella</taxon>
    </lineage>
</organism>
<evidence type="ECO:0000259" key="2">
    <source>
        <dbReference type="Pfam" id="PF05697"/>
    </source>
</evidence>
<accession>A0A7S3ZA96</accession>
<dbReference type="GO" id="GO:0043022">
    <property type="term" value="F:ribosome binding"/>
    <property type="evidence" value="ECO:0007669"/>
    <property type="project" value="TreeGrafter"/>
</dbReference>
<name>A0A7S3ZA96_9EUKA</name>
<dbReference type="Gene3D" id="3.10.50.40">
    <property type="match status" value="1"/>
</dbReference>